<keyword evidence="11" id="KW-1185">Reference proteome</keyword>
<dbReference type="AlphaFoldDB" id="R0G0X3"/>
<reference evidence="11" key="1">
    <citation type="journal article" date="2013" name="Nat. Genet.">
        <title>The Capsella rubella genome and the genomic consequences of rapid mating system evolution.</title>
        <authorList>
            <person name="Slotte T."/>
            <person name="Hazzouri K.M."/>
            <person name="Agren J.A."/>
            <person name="Koenig D."/>
            <person name="Maumus F."/>
            <person name="Guo Y.L."/>
            <person name="Steige K."/>
            <person name="Platts A.E."/>
            <person name="Escobar J.S."/>
            <person name="Newman L.K."/>
            <person name="Wang W."/>
            <person name="Mandakova T."/>
            <person name="Vello E."/>
            <person name="Smith L.M."/>
            <person name="Henz S.R."/>
            <person name="Steffen J."/>
            <person name="Takuno S."/>
            <person name="Brandvain Y."/>
            <person name="Coop G."/>
            <person name="Andolfatto P."/>
            <person name="Hu T.T."/>
            <person name="Blanchette M."/>
            <person name="Clark R.M."/>
            <person name="Quesneville H."/>
            <person name="Nordborg M."/>
            <person name="Gaut B.S."/>
            <person name="Lysak M.A."/>
            <person name="Jenkins J."/>
            <person name="Grimwood J."/>
            <person name="Chapman J."/>
            <person name="Prochnik S."/>
            <person name="Shu S."/>
            <person name="Rokhsar D."/>
            <person name="Schmutz J."/>
            <person name="Weigel D."/>
            <person name="Wright S.I."/>
        </authorList>
    </citation>
    <scope>NUCLEOTIDE SEQUENCE [LARGE SCALE GENOMIC DNA]</scope>
    <source>
        <strain evidence="11">cv. Monte Gargano</strain>
    </source>
</reference>
<keyword evidence="3 9" id="KW-0964">Secreted</keyword>
<comment type="subcellular location">
    <subcellularLocation>
        <location evidence="1 9">Secreted</location>
    </subcellularLocation>
</comment>
<dbReference type="EMBL" id="KB870808">
    <property type="protein sequence ID" value="EOA28861.1"/>
    <property type="molecule type" value="Genomic_DNA"/>
</dbReference>
<gene>
    <name evidence="10" type="ORF">CARUB_v10025105mg</name>
</gene>
<dbReference type="GO" id="GO:0031640">
    <property type="term" value="P:killing of cells of another organism"/>
    <property type="evidence" value="ECO:0007669"/>
    <property type="project" value="UniProtKB-UniRule"/>
</dbReference>
<evidence type="ECO:0000256" key="3">
    <source>
        <dbReference type="ARBA" id="ARBA00022525"/>
    </source>
</evidence>
<keyword evidence="4 9" id="KW-0929">Antimicrobial</keyword>
<dbReference type="PANTHER" id="PTHR36788">
    <property type="entry name" value="DEFENSIN-LIKE PROTEIN 183"/>
    <property type="match status" value="1"/>
</dbReference>
<evidence type="ECO:0000256" key="5">
    <source>
        <dbReference type="ARBA" id="ARBA00022577"/>
    </source>
</evidence>
<keyword evidence="6 9" id="KW-0732">Signal</keyword>
<dbReference type="PANTHER" id="PTHR36788:SF4">
    <property type="entry name" value="DEFENSIN-LIKE PROTEIN 181-RELATED"/>
    <property type="match status" value="1"/>
</dbReference>
<dbReference type="GO" id="GO:0005576">
    <property type="term" value="C:extracellular region"/>
    <property type="evidence" value="ECO:0007669"/>
    <property type="project" value="UniProtKB-SubCell"/>
</dbReference>
<dbReference type="STRING" id="81985.R0G0X3"/>
<evidence type="ECO:0000256" key="7">
    <source>
        <dbReference type="ARBA" id="ARBA00022821"/>
    </source>
</evidence>
<accession>R0G0X3</accession>
<evidence type="ECO:0000256" key="1">
    <source>
        <dbReference type="ARBA" id="ARBA00004613"/>
    </source>
</evidence>
<proteinExistence type="inferred from homology"/>
<keyword evidence="8" id="KW-1015">Disulfide bond</keyword>
<evidence type="ECO:0000256" key="8">
    <source>
        <dbReference type="ARBA" id="ARBA00023157"/>
    </source>
</evidence>
<evidence type="ECO:0000313" key="11">
    <source>
        <dbReference type="Proteomes" id="UP000029121"/>
    </source>
</evidence>
<organism evidence="10 11">
    <name type="scientific">Capsella rubella</name>
    <dbReference type="NCBI Taxonomy" id="81985"/>
    <lineage>
        <taxon>Eukaryota</taxon>
        <taxon>Viridiplantae</taxon>
        <taxon>Streptophyta</taxon>
        <taxon>Embryophyta</taxon>
        <taxon>Tracheophyta</taxon>
        <taxon>Spermatophyta</taxon>
        <taxon>Magnoliopsida</taxon>
        <taxon>eudicotyledons</taxon>
        <taxon>Gunneridae</taxon>
        <taxon>Pentapetalae</taxon>
        <taxon>rosids</taxon>
        <taxon>malvids</taxon>
        <taxon>Brassicales</taxon>
        <taxon>Brassicaceae</taxon>
        <taxon>Camelineae</taxon>
        <taxon>Capsella</taxon>
    </lineage>
</organism>
<evidence type="ECO:0000256" key="9">
    <source>
        <dbReference type="RuleBase" id="RU367109"/>
    </source>
</evidence>
<dbReference type="KEGG" id="crb:17889781"/>
<keyword evidence="7 9" id="KW-0611">Plant defense</keyword>
<dbReference type="Proteomes" id="UP000029121">
    <property type="component" value="Unassembled WGS sequence"/>
</dbReference>
<evidence type="ECO:0000256" key="2">
    <source>
        <dbReference type="ARBA" id="ARBA00006722"/>
    </source>
</evidence>
<dbReference type="OrthoDB" id="993238at2759"/>
<dbReference type="InterPro" id="IPR039641">
    <property type="entry name" value="LCR"/>
</dbReference>
<sequence length="122" mass="13033">MERTLTLVSFVSLLIIFASVVEQARAGKCNEVVGPCNAGCDQRCKAMHGPSCESKCEGILGNLSCTCVYDCSRKICNGGLGNCGVACNNQCCDAKCAQRYNGGRGFCNTLFEFSVCQCKFPC</sequence>
<feature type="signal peptide" evidence="9">
    <location>
        <begin position="1"/>
        <end position="26"/>
    </location>
</feature>
<keyword evidence="5 9" id="KW-0295">Fungicide</keyword>
<comment type="similarity">
    <text evidence="2 9">Belongs to the DEFL family.</text>
</comment>
<evidence type="ECO:0000256" key="4">
    <source>
        <dbReference type="ARBA" id="ARBA00022529"/>
    </source>
</evidence>
<evidence type="ECO:0000256" key="6">
    <source>
        <dbReference type="ARBA" id="ARBA00022729"/>
    </source>
</evidence>
<dbReference type="eggNOG" id="ENOG502SD1Z">
    <property type="taxonomic scope" value="Eukaryota"/>
</dbReference>
<evidence type="ECO:0000313" key="10">
    <source>
        <dbReference type="EMBL" id="EOA28861.1"/>
    </source>
</evidence>
<name>R0G0X3_9BRAS</name>
<dbReference type="GO" id="GO:0050832">
    <property type="term" value="P:defense response to fungus"/>
    <property type="evidence" value="ECO:0007669"/>
    <property type="project" value="UniProtKB-UniRule"/>
</dbReference>
<protein>
    <recommendedName>
        <fullName evidence="9">Defensin-like protein</fullName>
    </recommendedName>
</protein>
<feature type="chain" id="PRO_5027136199" description="Defensin-like protein" evidence="9">
    <location>
        <begin position="27"/>
        <end position="122"/>
    </location>
</feature>